<dbReference type="RefSeq" id="XP_005789895.1">
    <property type="nucleotide sequence ID" value="XM_005789838.1"/>
</dbReference>
<keyword evidence="1" id="KW-0812">Transmembrane</keyword>
<keyword evidence="2" id="KW-0732">Signal</keyword>
<feature type="chain" id="PRO_5044053680" description="TLC domain-containing protein" evidence="2">
    <location>
        <begin position="18"/>
        <end position="215"/>
    </location>
</feature>
<evidence type="ECO:0000256" key="1">
    <source>
        <dbReference type="SAM" id="Phobius"/>
    </source>
</evidence>
<keyword evidence="4" id="KW-1185">Reference proteome</keyword>
<dbReference type="PaxDb" id="2903-EOD10254"/>
<keyword evidence="1" id="KW-1133">Transmembrane helix</keyword>
<keyword evidence="1" id="KW-0472">Membrane</keyword>
<dbReference type="RefSeq" id="XP_005762683.1">
    <property type="nucleotide sequence ID" value="XM_005762626.1"/>
</dbReference>
<feature type="signal peptide" evidence="2">
    <location>
        <begin position="1"/>
        <end position="17"/>
    </location>
</feature>
<evidence type="ECO:0008006" key="5">
    <source>
        <dbReference type="Google" id="ProtNLM"/>
    </source>
</evidence>
<feature type="transmembrane region" description="Helical" evidence="1">
    <location>
        <begin position="96"/>
        <end position="113"/>
    </location>
</feature>
<proteinExistence type="predicted"/>
<protein>
    <recommendedName>
        <fullName evidence="5">TLC domain-containing protein</fullName>
    </recommendedName>
</protein>
<name>A0A0D3KNY1_EMIH1</name>
<evidence type="ECO:0000313" key="4">
    <source>
        <dbReference type="Proteomes" id="UP000013827"/>
    </source>
</evidence>
<evidence type="ECO:0000256" key="2">
    <source>
        <dbReference type="SAM" id="SignalP"/>
    </source>
</evidence>
<reference evidence="4" key="1">
    <citation type="journal article" date="2013" name="Nature">
        <title>Pan genome of the phytoplankton Emiliania underpins its global distribution.</title>
        <authorList>
            <person name="Read B.A."/>
            <person name="Kegel J."/>
            <person name="Klute M.J."/>
            <person name="Kuo A."/>
            <person name="Lefebvre S.C."/>
            <person name="Maumus F."/>
            <person name="Mayer C."/>
            <person name="Miller J."/>
            <person name="Monier A."/>
            <person name="Salamov A."/>
            <person name="Young J."/>
            <person name="Aguilar M."/>
            <person name="Claverie J.M."/>
            <person name="Frickenhaus S."/>
            <person name="Gonzalez K."/>
            <person name="Herman E.K."/>
            <person name="Lin Y.C."/>
            <person name="Napier J."/>
            <person name="Ogata H."/>
            <person name="Sarno A.F."/>
            <person name="Shmutz J."/>
            <person name="Schroeder D."/>
            <person name="de Vargas C."/>
            <person name="Verret F."/>
            <person name="von Dassow P."/>
            <person name="Valentin K."/>
            <person name="Van de Peer Y."/>
            <person name="Wheeler G."/>
            <person name="Dacks J.B."/>
            <person name="Delwiche C.F."/>
            <person name="Dyhrman S.T."/>
            <person name="Glockner G."/>
            <person name="John U."/>
            <person name="Richards T."/>
            <person name="Worden A.Z."/>
            <person name="Zhang X."/>
            <person name="Grigoriev I.V."/>
            <person name="Allen A.E."/>
            <person name="Bidle K."/>
            <person name="Borodovsky M."/>
            <person name="Bowler C."/>
            <person name="Brownlee C."/>
            <person name="Cock J.M."/>
            <person name="Elias M."/>
            <person name="Gladyshev V.N."/>
            <person name="Groth M."/>
            <person name="Guda C."/>
            <person name="Hadaegh A."/>
            <person name="Iglesias-Rodriguez M.D."/>
            <person name="Jenkins J."/>
            <person name="Jones B.M."/>
            <person name="Lawson T."/>
            <person name="Leese F."/>
            <person name="Lindquist E."/>
            <person name="Lobanov A."/>
            <person name="Lomsadze A."/>
            <person name="Malik S.B."/>
            <person name="Marsh M.E."/>
            <person name="Mackinder L."/>
            <person name="Mock T."/>
            <person name="Mueller-Roeber B."/>
            <person name="Pagarete A."/>
            <person name="Parker M."/>
            <person name="Probert I."/>
            <person name="Quesneville H."/>
            <person name="Raines C."/>
            <person name="Rensing S.A."/>
            <person name="Riano-Pachon D.M."/>
            <person name="Richier S."/>
            <person name="Rokitta S."/>
            <person name="Shiraiwa Y."/>
            <person name="Soanes D.M."/>
            <person name="van der Giezen M."/>
            <person name="Wahlund T.M."/>
            <person name="Williams B."/>
            <person name="Wilson W."/>
            <person name="Wolfe G."/>
            <person name="Wurch L.L."/>
        </authorList>
    </citation>
    <scope>NUCLEOTIDE SEQUENCE</scope>
</reference>
<accession>A0A0D3KNY1</accession>
<sequence>MWTQIMVLPAIFLLSLACANYSISGWVDTASSTWFTANGQRFWDWCFFYVFGGYMVEDLIVFRLGPMLLLHHIGCLAGLMFAFVVCPAGWPYFSAGAVAFEFGSALLNLYCLYPHSRYVLWAYASSMTCSNAAAGLCCAAMVLSQPSAAIGAKAFSATLTGTFILLRQKTCNDYVRKHRRAARARRKEGGGGHQRRRRWLSLPWRRAPSAACKST</sequence>
<dbReference type="HOGENOM" id="CLU_1285391_0_0_1"/>
<feature type="transmembrane region" description="Helical" evidence="1">
    <location>
        <begin position="148"/>
        <end position="166"/>
    </location>
</feature>
<dbReference type="GeneID" id="17256408"/>
<dbReference type="EnsemblProtists" id="EOD37466">
    <property type="protein sequence ID" value="EOD37466"/>
    <property type="gene ID" value="EMIHUDRAFT_446964"/>
</dbReference>
<dbReference type="EnsemblProtists" id="EOD10254">
    <property type="protein sequence ID" value="EOD10254"/>
    <property type="gene ID" value="EMIHUDRAFT_437919"/>
</dbReference>
<dbReference type="KEGG" id="ehx:EMIHUDRAFT_437919"/>
<dbReference type="KEGG" id="ehx:EMIHUDRAFT_446964"/>
<feature type="transmembrane region" description="Helical" evidence="1">
    <location>
        <begin position="120"/>
        <end position="142"/>
    </location>
</feature>
<feature type="transmembrane region" description="Helical" evidence="1">
    <location>
        <begin position="42"/>
        <end position="62"/>
    </location>
</feature>
<organism evidence="3 4">
    <name type="scientific">Emiliania huxleyi (strain CCMP1516)</name>
    <dbReference type="NCBI Taxonomy" id="280463"/>
    <lineage>
        <taxon>Eukaryota</taxon>
        <taxon>Haptista</taxon>
        <taxon>Haptophyta</taxon>
        <taxon>Prymnesiophyceae</taxon>
        <taxon>Isochrysidales</taxon>
        <taxon>Noelaerhabdaceae</taxon>
        <taxon>Emiliania</taxon>
    </lineage>
</organism>
<dbReference type="GeneID" id="17282740"/>
<feature type="transmembrane region" description="Helical" evidence="1">
    <location>
        <begin position="69"/>
        <end position="90"/>
    </location>
</feature>
<dbReference type="Proteomes" id="UP000013827">
    <property type="component" value="Unassembled WGS sequence"/>
</dbReference>
<reference evidence="3" key="2">
    <citation type="submission" date="2024-10" db="UniProtKB">
        <authorList>
            <consortium name="EnsemblProtists"/>
        </authorList>
    </citation>
    <scope>IDENTIFICATION</scope>
</reference>
<dbReference type="AlphaFoldDB" id="A0A0D3KNY1"/>
<evidence type="ECO:0000313" key="3">
    <source>
        <dbReference type="EnsemblProtists" id="EOD37466"/>
    </source>
</evidence>